<dbReference type="InterPro" id="IPR016181">
    <property type="entry name" value="Acyl_CoA_acyltransferase"/>
</dbReference>
<evidence type="ECO:0000313" key="2">
    <source>
        <dbReference type="EMBL" id="GGR68343.1"/>
    </source>
</evidence>
<dbReference type="Proteomes" id="UP000634308">
    <property type="component" value="Unassembled WGS sequence"/>
</dbReference>
<dbReference type="InterPro" id="IPR000182">
    <property type="entry name" value="GNAT_dom"/>
</dbReference>
<dbReference type="CDD" id="cd04301">
    <property type="entry name" value="NAT_SF"/>
    <property type="match status" value="1"/>
</dbReference>
<dbReference type="SUPFAM" id="SSF55729">
    <property type="entry name" value="Acyl-CoA N-acyltransferases (Nat)"/>
    <property type="match status" value="1"/>
</dbReference>
<proteinExistence type="predicted"/>
<dbReference type="Pfam" id="PF00583">
    <property type="entry name" value="Acetyltransf_1"/>
    <property type="match status" value="1"/>
</dbReference>
<organism evidence="2 3">
    <name type="scientific">Deinococcus seoulensis</name>
    <dbReference type="NCBI Taxonomy" id="1837379"/>
    <lineage>
        <taxon>Bacteria</taxon>
        <taxon>Thermotogati</taxon>
        <taxon>Deinococcota</taxon>
        <taxon>Deinococci</taxon>
        <taxon>Deinococcales</taxon>
        <taxon>Deinococcaceae</taxon>
        <taxon>Deinococcus</taxon>
    </lineage>
</organism>
<sequence length="151" mass="17146">MHRPYLPEDEAACLALFASNMPDLFAPEERLEFAEFLKTMNDPYFVVEDGEQLVACGGVFLRSDGRTAGLSWGMVERSKHRRGYGRVLLQIRLDWLRMHAPEVEAITIDTSQHSAPFFAHMGFETQAVEPDYYAPGLDRHVMQLLLVRSGS</sequence>
<feature type="domain" description="N-acetyltransferase" evidence="1">
    <location>
        <begin position="1"/>
        <end position="147"/>
    </location>
</feature>
<protein>
    <submittedName>
        <fullName evidence="2">N-acetyltransferase</fullName>
    </submittedName>
</protein>
<evidence type="ECO:0000313" key="3">
    <source>
        <dbReference type="Proteomes" id="UP000634308"/>
    </source>
</evidence>
<evidence type="ECO:0000259" key="1">
    <source>
        <dbReference type="PROSITE" id="PS51186"/>
    </source>
</evidence>
<dbReference type="Gene3D" id="3.40.630.30">
    <property type="match status" value="1"/>
</dbReference>
<name>A0ABQ2RY85_9DEIO</name>
<keyword evidence="3" id="KW-1185">Reference proteome</keyword>
<dbReference type="PROSITE" id="PS51186">
    <property type="entry name" value="GNAT"/>
    <property type="match status" value="1"/>
</dbReference>
<comment type="caution">
    <text evidence="2">The sequence shown here is derived from an EMBL/GenBank/DDBJ whole genome shotgun (WGS) entry which is preliminary data.</text>
</comment>
<reference evidence="3" key="1">
    <citation type="journal article" date="2019" name="Int. J. Syst. Evol. Microbiol.">
        <title>The Global Catalogue of Microorganisms (GCM) 10K type strain sequencing project: providing services to taxonomists for standard genome sequencing and annotation.</title>
        <authorList>
            <consortium name="The Broad Institute Genomics Platform"/>
            <consortium name="The Broad Institute Genome Sequencing Center for Infectious Disease"/>
            <person name="Wu L."/>
            <person name="Ma J."/>
        </authorList>
    </citation>
    <scope>NUCLEOTIDE SEQUENCE [LARGE SCALE GENOMIC DNA]</scope>
    <source>
        <strain evidence="3">JCM 31404</strain>
    </source>
</reference>
<dbReference type="RefSeq" id="WP_189066091.1">
    <property type="nucleotide sequence ID" value="NZ_BMQM01000027.1"/>
</dbReference>
<dbReference type="EMBL" id="BMQM01000027">
    <property type="protein sequence ID" value="GGR68343.1"/>
    <property type="molecule type" value="Genomic_DNA"/>
</dbReference>
<accession>A0ABQ2RY85</accession>
<gene>
    <name evidence="2" type="ORF">GCM10008959_33070</name>
</gene>